<evidence type="ECO:0000313" key="3">
    <source>
        <dbReference type="Proteomes" id="UP001341281"/>
    </source>
</evidence>
<dbReference type="PANTHER" id="PTHR33070:SF55">
    <property type="entry name" value="OS06G0725800 PROTEIN"/>
    <property type="match status" value="1"/>
</dbReference>
<dbReference type="Pfam" id="PF03087">
    <property type="entry name" value="BPS1"/>
    <property type="match status" value="3"/>
</dbReference>
<feature type="region of interest" description="Disordered" evidence="1">
    <location>
        <begin position="770"/>
        <end position="802"/>
    </location>
</feature>
<dbReference type="EMBL" id="CP144750">
    <property type="protein sequence ID" value="WVZ78426.1"/>
    <property type="molecule type" value="Genomic_DNA"/>
</dbReference>
<sequence>MAPAFGRSISCPLSPARSSSSSSSSSKAAARHVRSISLPSSTRAAHPLLAHLHATVHAARAWAAATDPAPTPSTGLAHLHALHAALAELLLLPEPRAALRRAPAFDCLLDGFLAHGAFQEALVDLSRHAADAQAALRRRDAPRLASAARAQRRAEKDLARLASSARAAARLPQHHQHLLLSGSASASAAEVEVCAVLAEAVAAVAAASAAVFSAVECVSSAATAAAASVNGSSKKPAAAASLMMSLVTIRSKGAAAAAASSDEDKEMAALHKLQRLEQCVAEMEAAGSDKVPARSSKHVRSTSLPSCRAPHPLLAHLRTQAAAARAWSSTSATATPASGLARIAELQVALADLLRLPEPQAAVRASASDGRLLHAFLLLADAHQGFQEALLALRAGAADARAAIRRRDAAELAAAARSRRRTEKEIGRIAADVARCARQIGSGGAAAAAADKETEMAAALADAAAASAAASAAVFSAVAAMSAAAATASGSSKKSAVFAAAFALAKAAPETADVAPEKLEELERCIDECESGSEMVFRSIVQTRSPASRPAAARARPLMAAGHHHVRSASVPCHSHPLLADVDGQLLALRAWTANPGQNALSLAHVRALLCVLDELLHLPLAQGALVSASACADSLLDGFLVLADAFGSFLAALLALRQHGADLRAALRRRDAAKLASAARALRHAGGKELDHLAAALARDAARCARAGGLLAAAASASTTTTTCAAAQPAEVEVARAVAEAVNDTAVASAAVFLEVGAVADAAAALASPASCSPKPKKSRLPSSVVNASGASRSRRPVSEQRREAAALEKLQELEQCVAEVESESEKVFRSLVQTRVSLLNIHTPTPGRDLV</sequence>
<feature type="region of interest" description="Disordered" evidence="1">
    <location>
        <begin position="1"/>
        <end position="26"/>
    </location>
</feature>
<evidence type="ECO:0000256" key="1">
    <source>
        <dbReference type="SAM" id="MobiDB-lite"/>
    </source>
</evidence>
<dbReference type="GO" id="GO:0048364">
    <property type="term" value="P:root development"/>
    <property type="evidence" value="ECO:0007669"/>
    <property type="project" value="InterPro"/>
</dbReference>
<reference evidence="2 3" key="1">
    <citation type="submission" date="2024-02" db="EMBL/GenBank/DDBJ databases">
        <title>High-quality chromosome-scale genome assembly of Pensacola bahiagrass (Paspalum notatum Flugge var. saurae).</title>
        <authorList>
            <person name="Vega J.M."/>
            <person name="Podio M."/>
            <person name="Orjuela J."/>
            <person name="Siena L.A."/>
            <person name="Pessino S.C."/>
            <person name="Combes M.C."/>
            <person name="Mariac C."/>
            <person name="Albertini E."/>
            <person name="Pupilli F."/>
            <person name="Ortiz J.P.A."/>
            <person name="Leblanc O."/>
        </authorList>
    </citation>
    <scope>NUCLEOTIDE SEQUENCE [LARGE SCALE GENOMIC DNA]</scope>
    <source>
        <strain evidence="2">R1</strain>
        <tissue evidence="2">Leaf</tissue>
    </source>
</reference>
<keyword evidence="3" id="KW-1185">Reference proteome</keyword>
<dbReference type="GO" id="GO:0048367">
    <property type="term" value="P:shoot system development"/>
    <property type="evidence" value="ECO:0007669"/>
    <property type="project" value="InterPro"/>
</dbReference>
<gene>
    <name evidence="2" type="ORF">U9M48_026138</name>
</gene>
<name>A0AAQ3WYQ0_PASNO</name>
<dbReference type="InterPro" id="IPR004320">
    <property type="entry name" value="BPS1_pln"/>
</dbReference>
<dbReference type="Proteomes" id="UP001341281">
    <property type="component" value="Chromosome 06"/>
</dbReference>
<evidence type="ECO:0000313" key="2">
    <source>
        <dbReference type="EMBL" id="WVZ78426.1"/>
    </source>
</evidence>
<proteinExistence type="predicted"/>
<protein>
    <submittedName>
        <fullName evidence="2">Uncharacterized protein</fullName>
    </submittedName>
</protein>
<organism evidence="2 3">
    <name type="scientific">Paspalum notatum var. saurae</name>
    <dbReference type="NCBI Taxonomy" id="547442"/>
    <lineage>
        <taxon>Eukaryota</taxon>
        <taxon>Viridiplantae</taxon>
        <taxon>Streptophyta</taxon>
        <taxon>Embryophyta</taxon>
        <taxon>Tracheophyta</taxon>
        <taxon>Spermatophyta</taxon>
        <taxon>Magnoliopsida</taxon>
        <taxon>Liliopsida</taxon>
        <taxon>Poales</taxon>
        <taxon>Poaceae</taxon>
        <taxon>PACMAD clade</taxon>
        <taxon>Panicoideae</taxon>
        <taxon>Andropogonodae</taxon>
        <taxon>Paspaleae</taxon>
        <taxon>Paspalinae</taxon>
        <taxon>Paspalum</taxon>
    </lineage>
</organism>
<accession>A0AAQ3WYQ0</accession>
<dbReference type="PANTHER" id="PTHR33070">
    <property type="entry name" value="OS06G0725500 PROTEIN"/>
    <property type="match status" value="1"/>
</dbReference>
<dbReference type="AlphaFoldDB" id="A0AAQ3WYQ0"/>